<dbReference type="InterPro" id="IPR001394">
    <property type="entry name" value="Peptidase_C19_UCH"/>
</dbReference>
<reference evidence="12" key="2">
    <citation type="submission" date="2023-11" db="UniProtKB">
        <authorList>
            <consortium name="WormBaseParasite"/>
        </authorList>
    </citation>
    <scope>IDENTIFICATION</scope>
</reference>
<keyword evidence="4 7" id="KW-0833">Ubl conjugation pathway</keyword>
<dbReference type="GO" id="GO:0070628">
    <property type="term" value="F:proteasome binding"/>
    <property type="evidence" value="ECO:0007669"/>
    <property type="project" value="TreeGrafter"/>
</dbReference>
<dbReference type="InterPro" id="IPR038765">
    <property type="entry name" value="Papain-like_cys_pep_sf"/>
</dbReference>
<evidence type="ECO:0000259" key="10">
    <source>
        <dbReference type="PROSITE" id="PS50235"/>
    </source>
</evidence>
<feature type="compositionally biased region" description="Polar residues" evidence="8">
    <location>
        <begin position="386"/>
        <end position="395"/>
    </location>
</feature>
<dbReference type="PROSITE" id="PS00973">
    <property type="entry name" value="USP_2"/>
    <property type="match status" value="1"/>
</dbReference>
<dbReference type="CDD" id="cd02657">
    <property type="entry name" value="Peptidase_C19A"/>
    <property type="match status" value="1"/>
</dbReference>
<feature type="domain" description="USP" evidence="10">
    <location>
        <begin position="102"/>
        <end position="495"/>
    </location>
</feature>
<evidence type="ECO:0000256" key="5">
    <source>
        <dbReference type="ARBA" id="ARBA00022801"/>
    </source>
</evidence>
<evidence type="ECO:0000256" key="7">
    <source>
        <dbReference type="RuleBase" id="RU366025"/>
    </source>
</evidence>
<dbReference type="PANTHER" id="PTHR43982:SF1">
    <property type="entry name" value="UBIQUITIN CARBOXYL-TERMINAL HYDROLASE 14"/>
    <property type="match status" value="1"/>
</dbReference>
<dbReference type="PROSITE" id="PS50053">
    <property type="entry name" value="UBIQUITIN_2"/>
    <property type="match status" value="1"/>
</dbReference>
<dbReference type="Proteomes" id="UP000050795">
    <property type="component" value="Unassembled WGS sequence"/>
</dbReference>
<comment type="similarity">
    <text evidence="2">Belongs to the peptidase C19 family. USP14/UBP6 subfamily.</text>
</comment>
<dbReference type="Pfam" id="PF00240">
    <property type="entry name" value="ubiquitin"/>
    <property type="match status" value="1"/>
</dbReference>
<evidence type="ECO:0000256" key="1">
    <source>
        <dbReference type="ARBA" id="ARBA00000707"/>
    </source>
</evidence>
<feature type="region of interest" description="Disordered" evidence="8">
    <location>
        <begin position="383"/>
        <end position="407"/>
    </location>
</feature>
<dbReference type="InterPro" id="IPR018200">
    <property type="entry name" value="USP_CS"/>
</dbReference>
<organism evidence="11 12">
    <name type="scientific">Trichobilharzia regenti</name>
    <name type="common">Nasal bird schistosome</name>
    <dbReference type="NCBI Taxonomy" id="157069"/>
    <lineage>
        <taxon>Eukaryota</taxon>
        <taxon>Metazoa</taxon>
        <taxon>Spiralia</taxon>
        <taxon>Lophotrochozoa</taxon>
        <taxon>Platyhelminthes</taxon>
        <taxon>Trematoda</taxon>
        <taxon>Digenea</taxon>
        <taxon>Strigeidida</taxon>
        <taxon>Schistosomatoidea</taxon>
        <taxon>Schistosomatidae</taxon>
        <taxon>Trichobilharzia</taxon>
    </lineage>
</organism>
<dbReference type="CDD" id="cd16104">
    <property type="entry name" value="Ubl_USP14_like"/>
    <property type="match status" value="1"/>
</dbReference>
<dbReference type="GO" id="GO:0016579">
    <property type="term" value="P:protein deubiquitination"/>
    <property type="evidence" value="ECO:0007669"/>
    <property type="project" value="InterPro"/>
</dbReference>
<feature type="domain" description="Ubiquitin-like" evidence="9">
    <location>
        <begin position="4"/>
        <end position="72"/>
    </location>
</feature>
<evidence type="ECO:0000256" key="3">
    <source>
        <dbReference type="ARBA" id="ARBA00022670"/>
    </source>
</evidence>
<evidence type="ECO:0000256" key="8">
    <source>
        <dbReference type="SAM" id="MobiDB-lite"/>
    </source>
</evidence>
<proteinExistence type="inferred from homology"/>
<dbReference type="GO" id="GO:0004843">
    <property type="term" value="F:cysteine-type deubiquitinase activity"/>
    <property type="evidence" value="ECO:0007669"/>
    <property type="project" value="UniProtKB-UniRule"/>
</dbReference>
<evidence type="ECO:0000256" key="2">
    <source>
        <dbReference type="ARBA" id="ARBA00008739"/>
    </source>
</evidence>
<dbReference type="InterPro" id="IPR044635">
    <property type="entry name" value="UBP14-like"/>
</dbReference>
<dbReference type="PANTHER" id="PTHR43982">
    <property type="entry name" value="UBIQUITIN CARBOXYL-TERMINAL HYDROLASE"/>
    <property type="match status" value="1"/>
</dbReference>
<dbReference type="SUPFAM" id="SSF54236">
    <property type="entry name" value="Ubiquitin-like"/>
    <property type="match status" value="1"/>
</dbReference>
<keyword evidence="6 7" id="KW-0788">Thiol protease</keyword>
<name>A0AA85K0V7_TRIRE</name>
<evidence type="ECO:0000256" key="6">
    <source>
        <dbReference type="ARBA" id="ARBA00022807"/>
    </source>
</evidence>
<dbReference type="GO" id="GO:0061136">
    <property type="term" value="P:regulation of proteasomal protein catabolic process"/>
    <property type="evidence" value="ECO:0007669"/>
    <property type="project" value="TreeGrafter"/>
</dbReference>
<evidence type="ECO:0000256" key="4">
    <source>
        <dbReference type="ARBA" id="ARBA00022786"/>
    </source>
</evidence>
<dbReference type="PROSITE" id="PS50235">
    <property type="entry name" value="USP_3"/>
    <property type="match status" value="1"/>
</dbReference>
<dbReference type="Gene3D" id="3.10.20.90">
    <property type="entry name" value="Phosphatidylinositol 3-kinase Catalytic Subunit, Chain A, domain 1"/>
    <property type="match status" value="1"/>
</dbReference>
<dbReference type="InterPro" id="IPR000626">
    <property type="entry name" value="Ubiquitin-like_dom"/>
</dbReference>
<dbReference type="EC" id="3.4.19.12" evidence="7"/>
<dbReference type="PROSITE" id="PS00972">
    <property type="entry name" value="USP_1"/>
    <property type="match status" value="1"/>
</dbReference>
<sequence>MPIYKVNVKWQKNKYTDVECNTDESPEVFKASLFSLTGVPPDRQKIILPGGILGNDNYTGIELKNGINVMLVGSIGEVPVSVAVTSEEVVLPPTEDPIKLPRGLMNIGNTCYMNAAVQMLYSIPEFRLALQICPPHIPLDSTSYDALCETLKFLFTSMSKSDVPLTPVLLLTCLHNVCPQFAREARDVGKSPQNPLSVISPVFEQQDASECWTELIRAIQRATIDFRPSMSIPNLPESFRSNSEWNPVDRFLTGRMSCKLSCTESEEPELETVETFTQLCCFISQDVKYLVTGIRNGFTGNLTKYSPLLNRNAVYKRTSLISRLPAYLSIHFVRFFYKEEKQISAKILKDVKFPLTLDMHEFCTPELQKKLLPMREKIHLLDENELTNPSNQTKSSKLKADAKQPDPYQNPELYEPYWFSDDPGSNNSGYYELQGVLSHQGRTSTSGHYVAWIKRQGIWFKFDDDRVSQVTPEDILRLSGGGDWHCAYILLYGPRCVKKESCENTANNAEALTANGNSMNHGDNSNCQRS</sequence>
<dbReference type="Pfam" id="PF00443">
    <property type="entry name" value="UCH"/>
    <property type="match status" value="1"/>
</dbReference>
<comment type="catalytic activity">
    <reaction evidence="1 7">
        <text>Thiol-dependent hydrolysis of ester, thioester, amide, peptide and isopeptide bonds formed by the C-terminal Gly of ubiquitin (a 76-residue protein attached to proteins as an intracellular targeting signal).</text>
        <dbReference type="EC" id="3.4.19.12"/>
    </reaction>
</comment>
<dbReference type="Gene3D" id="3.90.70.10">
    <property type="entry name" value="Cysteine proteinases"/>
    <property type="match status" value="1"/>
</dbReference>
<keyword evidence="3 7" id="KW-0645">Protease</keyword>
<keyword evidence="11" id="KW-1185">Reference proteome</keyword>
<reference evidence="11" key="1">
    <citation type="submission" date="2022-06" db="EMBL/GenBank/DDBJ databases">
        <authorList>
            <person name="Berger JAMES D."/>
            <person name="Berger JAMES D."/>
        </authorList>
    </citation>
    <scope>NUCLEOTIDE SEQUENCE [LARGE SCALE GENOMIC DNA]</scope>
</reference>
<keyword evidence="5 7" id="KW-0378">Hydrolase</keyword>
<evidence type="ECO:0000313" key="11">
    <source>
        <dbReference type="Proteomes" id="UP000050795"/>
    </source>
</evidence>
<evidence type="ECO:0000313" key="12">
    <source>
        <dbReference type="WBParaSite" id="TREG1_6360.1"/>
    </source>
</evidence>
<dbReference type="SMART" id="SM00213">
    <property type="entry name" value="UBQ"/>
    <property type="match status" value="1"/>
</dbReference>
<dbReference type="AlphaFoldDB" id="A0AA85K0V7"/>
<accession>A0AA85K0V7</accession>
<evidence type="ECO:0000259" key="9">
    <source>
        <dbReference type="PROSITE" id="PS50053"/>
    </source>
</evidence>
<dbReference type="WBParaSite" id="TREG1_6360.1">
    <property type="protein sequence ID" value="TREG1_6360.1"/>
    <property type="gene ID" value="TREG1_6360"/>
</dbReference>
<dbReference type="InterPro" id="IPR028889">
    <property type="entry name" value="USP"/>
</dbReference>
<protein>
    <recommendedName>
        <fullName evidence="7">Ubiquitin carboxyl-terminal hydrolase</fullName>
        <ecNumber evidence="7">3.4.19.12</ecNumber>
    </recommendedName>
</protein>
<dbReference type="SUPFAM" id="SSF54001">
    <property type="entry name" value="Cysteine proteinases"/>
    <property type="match status" value="1"/>
</dbReference>
<dbReference type="InterPro" id="IPR029071">
    <property type="entry name" value="Ubiquitin-like_domsf"/>
</dbReference>
<dbReference type="GO" id="GO:0043161">
    <property type="term" value="P:proteasome-mediated ubiquitin-dependent protein catabolic process"/>
    <property type="evidence" value="ECO:0007669"/>
    <property type="project" value="InterPro"/>
</dbReference>